<evidence type="ECO:0000313" key="2">
    <source>
        <dbReference type="Proteomes" id="UP001147747"/>
    </source>
</evidence>
<dbReference type="RefSeq" id="XP_056484879.1">
    <property type="nucleotide sequence ID" value="XM_056634259.1"/>
</dbReference>
<keyword evidence="2" id="KW-1185">Reference proteome</keyword>
<dbReference type="EMBL" id="JAPZBU010000009">
    <property type="protein sequence ID" value="KAJ5387081.1"/>
    <property type="molecule type" value="Genomic_DNA"/>
</dbReference>
<protein>
    <submittedName>
        <fullName evidence="1">Uncharacterized protein</fullName>
    </submittedName>
</protein>
<organism evidence="1 2">
    <name type="scientific">Penicillium cosmopolitanum</name>
    <dbReference type="NCBI Taxonomy" id="1131564"/>
    <lineage>
        <taxon>Eukaryota</taxon>
        <taxon>Fungi</taxon>
        <taxon>Dikarya</taxon>
        <taxon>Ascomycota</taxon>
        <taxon>Pezizomycotina</taxon>
        <taxon>Eurotiomycetes</taxon>
        <taxon>Eurotiomycetidae</taxon>
        <taxon>Eurotiales</taxon>
        <taxon>Aspergillaceae</taxon>
        <taxon>Penicillium</taxon>
    </lineage>
</organism>
<sequence length="120" mass="13518">MSSFSLYDATIPTAQNAFKSMTNILREGEKHANAASFPAARLAEDMNPLTYQVHIAAQLTEKMVARFTGREPTTFEDNLSSFAEMYERIEIVQKILEAADKETVNQRADHVQATPWANEH</sequence>
<dbReference type="InterPro" id="IPR018531">
    <property type="entry name" value="DUF1993"/>
</dbReference>
<reference evidence="1" key="2">
    <citation type="journal article" date="2023" name="IMA Fungus">
        <title>Comparative genomic study of the Penicillium genus elucidates a diverse pangenome and 15 lateral gene transfer events.</title>
        <authorList>
            <person name="Petersen C."/>
            <person name="Sorensen T."/>
            <person name="Nielsen M.R."/>
            <person name="Sondergaard T.E."/>
            <person name="Sorensen J.L."/>
            <person name="Fitzpatrick D.A."/>
            <person name="Frisvad J.C."/>
            <person name="Nielsen K.L."/>
        </authorList>
    </citation>
    <scope>NUCLEOTIDE SEQUENCE</scope>
    <source>
        <strain evidence="1">IBT 29677</strain>
    </source>
</reference>
<name>A0A9X0B3U8_9EURO</name>
<proteinExistence type="predicted"/>
<dbReference type="PANTHER" id="PTHR36922:SF1">
    <property type="entry name" value="DUF1993 DOMAIN-CONTAINING PROTEIN"/>
    <property type="match status" value="1"/>
</dbReference>
<comment type="caution">
    <text evidence="1">The sequence shown here is derived from an EMBL/GenBank/DDBJ whole genome shotgun (WGS) entry which is preliminary data.</text>
</comment>
<dbReference type="AlphaFoldDB" id="A0A9X0B3U8"/>
<dbReference type="SUPFAM" id="SSF109854">
    <property type="entry name" value="DinB/YfiT-like putative metalloenzymes"/>
    <property type="match status" value="1"/>
</dbReference>
<dbReference type="GeneID" id="81373239"/>
<dbReference type="InterPro" id="IPR034660">
    <property type="entry name" value="DinB/YfiT-like"/>
</dbReference>
<reference evidence="1" key="1">
    <citation type="submission" date="2022-12" db="EMBL/GenBank/DDBJ databases">
        <authorList>
            <person name="Petersen C."/>
        </authorList>
    </citation>
    <scope>NUCLEOTIDE SEQUENCE</scope>
    <source>
        <strain evidence="1">IBT 29677</strain>
    </source>
</reference>
<accession>A0A9X0B3U8</accession>
<evidence type="ECO:0000313" key="1">
    <source>
        <dbReference type="EMBL" id="KAJ5387081.1"/>
    </source>
</evidence>
<dbReference type="Proteomes" id="UP001147747">
    <property type="component" value="Unassembled WGS sequence"/>
</dbReference>
<gene>
    <name evidence="1" type="ORF">N7509_009622</name>
</gene>
<dbReference type="Gene3D" id="1.20.120.450">
    <property type="entry name" value="dinb family like domain"/>
    <property type="match status" value="1"/>
</dbReference>
<dbReference type="OrthoDB" id="3724345at2759"/>
<dbReference type="Pfam" id="PF09351">
    <property type="entry name" value="DUF1993"/>
    <property type="match status" value="1"/>
</dbReference>
<dbReference type="PANTHER" id="PTHR36922">
    <property type="entry name" value="BLL2446 PROTEIN"/>
    <property type="match status" value="1"/>
</dbReference>